<evidence type="ECO:0000313" key="3">
    <source>
        <dbReference type="Proteomes" id="UP000249467"/>
    </source>
</evidence>
<dbReference type="AlphaFoldDB" id="A0A2W4WFA9"/>
<keyword evidence="1" id="KW-0812">Transmembrane</keyword>
<evidence type="ECO:0000313" key="2">
    <source>
        <dbReference type="EMBL" id="PZO43783.1"/>
    </source>
</evidence>
<name>A0A2W4WFA9_9CYAN</name>
<proteinExistence type="predicted"/>
<feature type="transmembrane region" description="Helical" evidence="1">
    <location>
        <begin position="7"/>
        <end position="26"/>
    </location>
</feature>
<evidence type="ECO:0000256" key="1">
    <source>
        <dbReference type="SAM" id="Phobius"/>
    </source>
</evidence>
<reference evidence="2 3" key="2">
    <citation type="submission" date="2018-06" db="EMBL/GenBank/DDBJ databases">
        <title>Metagenomic assembly of (sub)arctic Cyanobacteria and their associated microbiome from non-axenic cultures.</title>
        <authorList>
            <person name="Baurain D."/>
        </authorList>
    </citation>
    <scope>NUCLEOTIDE SEQUENCE [LARGE SCALE GENOMIC DNA]</scope>
    <source>
        <strain evidence="2">ULC066bin1</strain>
    </source>
</reference>
<dbReference type="EMBL" id="QBML01000004">
    <property type="protein sequence ID" value="PZO43783.1"/>
    <property type="molecule type" value="Genomic_DNA"/>
</dbReference>
<sequence>MQLPNRFDRYAFLSVTAVTMGLLLYGCGESKVSQCNKVVTVANKTKTLAVPKDVTGFVSLAENIDQIRIEVQAVAVQDSKLKELQVQLLGMYGDVSQALKAKAKATEAKDKNALDKAKQDLETSVGKENDIVDRLNALCTK</sequence>
<gene>
    <name evidence="2" type="ORF">DCF19_03915</name>
</gene>
<keyword evidence="1" id="KW-1133">Transmembrane helix</keyword>
<organism evidence="2 3">
    <name type="scientific">Pseudanabaena frigida</name>
    <dbReference type="NCBI Taxonomy" id="945775"/>
    <lineage>
        <taxon>Bacteria</taxon>
        <taxon>Bacillati</taxon>
        <taxon>Cyanobacteriota</taxon>
        <taxon>Cyanophyceae</taxon>
        <taxon>Pseudanabaenales</taxon>
        <taxon>Pseudanabaenaceae</taxon>
        <taxon>Pseudanabaena</taxon>
    </lineage>
</organism>
<reference evidence="2 3" key="1">
    <citation type="submission" date="2018-04" db="EMBL/GenBank/DDBJ databases">
        <authorList>
            <person name="Go L.Y."/>
            <person name="Mitchell J.A."/>
        </authorList>
    </citation>
    <scope>NUCLEOTIDE SEQUENCE [LARGE SCALE GENOMIC DNA]</scope>
    <source>
        <strain evidence="2">ULC066bin1</strain>
    </source>
</reference>
<evidence type="ECO:0008006" key="4">
    <source>
        <dbReference type="Google" id="ProtNLM"/>
    </source>
</evidence>
<protein>
    <recommendedName>
        <fullName evidence="4">Lipoprotein</fullName>
    </recommendedName>
</protein>
<dbReference type="Proteomes" id="UP000249467">
    <property type="component" value="Unassembled WGS sequence"/>
</dbReference>
<dbReference type="PROSITE" id="PS51257">
    <property type="entry name" value="PROKAR_LIPOPROTEIN"/>
    <property type="match status" value="1"/>
</dbReference>
<keyword evidence="1" id="KW-0472">Membrane</keyword>
<comment type="caution">
    <text evidence="2">The sequence shown here is derived from an EMBL/GenBank/DDBJ whole genome shotgun (WGS) entry which is preliminary data.</text>
</comment>
<accession>A0A2W4WFA9</accession>